<evidence type="ECO:0000313" key="2">
    <source>
        <dbReference type="Proteomes" id="UP000073601"/>
    </source>
</evidence>
<dbReference type="AlphaFoldDB" id="A0A128FKX3"/>
<name>A0A128FKX3_9GAMM</name>
<organism evidence="1 2">
    <name type="scientific">Grimontia marina</name>
    <dbReference type="NCBI Taxonomy" id="646534"/>
    <lineage>
        <taxon>Bacteria</taxon>
        <taxon>Pseudomonadati</taxon>
        <taxon>Pseudomonadota</taxon>
        <taxon>Gammaproteobacteria</taxon>
        <taxon>Vibrionales</taxon>
        <taxon>Vibrionaceae</taxon>
        <taxon>Grimontia</taxon>
    </lineage>
</organism>
<gene>
    <name evidence="1" type="ORF">GMA8713_04965</name>
</gene>
<accession>A0A128FKX3</accession>
<keyword evidence="2" id="KW-1185">Reference proteome</keyword>
<dbReference type="OrthoDB" id="5917538at2"/>
<sequence>MDLDYIKAVDVLGQLRVGNSISEALRDEAGEVARAVFDKHKDKCDIDAIFSLLDHSMVSAQLRNSWTDAICDVWLEQR</sequence>
<protein>
    <submittedName>
        <fullName evidence="1">Uncharacterized protein</fullName>
    </submittedName>
</protein>
<reference evidence="2" key="1">
    <citation type="submission" date="2016-02" db="EMBL/GenBank/DDBJ databases">
        <authorList>
            <person name="Rodrigo-Torres Lidia"/>
            <person name="Arahal R.David."/>
        </authorList>
    </citation>
    <scope>NUCLEOTIDE SEQUENCE [LARGE SCALE GENOMIC DNA]</scope>
    <source>
        <strain evidence="2">CECT 8713</strain>
    </source>
</reference>
<proteinExistence type="predicted"/>
<dbReference type="RefSeq" id="WP_002540711.1">
    <property type="nucleotide sequence ID" value="NZ_CAWRCI010000095.1"/>
</dbReference>
<dbReference type="EMBL" id="FIZY01000095">
    <property type="protein sequence ID" value="CZF86924.1"/>
    <property type="molecule type" value="Genomic_DNA"/>
</dbReference>
<evidence type="ECO:0000313" key="1">
    <source>
        <dbReference type="EMBL" id="CZF86924.1"/>
    </source>
</evidence>
<dbReference type="Proteomes" id="UP000073601">
    <property type="component" value="Unassembled WGS sequence"/>
</dbReference>